<dbReference type="SMART" id="SM00342">
    <property type="entry name" value="HTH_ARAC"/>
    <property type="match status" value="1"/>
</dbReference>
<proteinExistence type="predicted"/>
<protein>
    <submittedName>
        <fullName evidence="6">Helix-turn-helix domain-containing protein</fullName>
    </submittedName>
</protein>
<evidence type="ECO:0000313" key="6">
    <source>
        <dbReference type="EMBL" id="MBW8486708.1"/>
    </source>
</evidence>
<gene>
    <name evidence="6" type="ORF">K1Y72_30375</name>
</gene>
<dbReference type="InterPro" id="IPR009057">
    <property type="entry name" value="Homeodomain-like_sf"/>
</dbReference>
<evidence type="ECO:0000256" key="2">
    <source>
        <dbReference type="ARBA" id="ARBA00023125"/>
    </source>
</evidence>
<dbReference type="InterPro" id="IPR050204">
    <property type="entry name" value="AraC_XylS_family_regulators"/>
</dbReference>
<name>A0ABS7G1X3_9ACTN</name>
<dbReference type="EMBL" id="JAIBOA010000026">
    <property type="protein sequence ID" value="MBW8486708.1"/>
    <property type="molecule type" value="Genomic_DNA"/>
</dbReference>
<dbReference type="PROSITE" id="PS01124">
    <property type="entry name" value="HTH_ARAC_FAMILY_2"/>
    <property type="match status" value="1"/>
</dbReference>
<dbReference type="InterPro" id="IPR018062">
    <property type="entry name" value="HTH_AraC-typ_CS"/>
</dbReference>
<dbReference type="Gene3D" id="1.10.10.60">
    <property type="entry name" value="Homeodomain-like"/>
    <property type="match status" value="1"/>
</dbReference>
<evidence type="ECO:0000259" key="5">
    <source>
        <dbReference type="PROSITE" id="PS01124"/>
    </source>
</evidence>
<keyword evidence="1" id="KW-0805">Transcription regulation</keyword>
<organism evidence="6 7">
    <name type="scientific">Actinomadura parmotrematis</name>
    <dbReference type="NCBI Taxonomy" id="2864039"/>
    <lineage>
        <taxon>Bacteria</taxon>
        <taxon>Bacillati</taxon>
        <taxon>Actinomycetota</taxon>
        <taxon>Actinomycetes</taxon>
        <taxon>Streptosporangiales</taxon>
        <taxon>Thermomonosporaceae</taxon>
        <taxon>Actinomadura</taxon>
    </lineage>
</organism>
<sequence length="130" mass="13659">MREHYGRAAPVAEMVAALGCGADEVAALTARYLGCSPAEVLRAVRLGRARAALLALMPQRGTVAEVARSAGYRDVRRFRQDYRKRFGELPSRTLRVGMTGPAPDGADGADGQRGRGHGSRGGEGGPAEPA</sequence>
<feature type="compositionally biased region" description="Gly residues" evidence="4">
    <location>
        <begin position="119"/>
        <end position="130"/>
    </location>
</feature>
<keyword evidence="2" id="KW-0238">DNA-binding</keyword>
<evidence type="ECO:0000313" key="7">
    <source>
        <dbReference type="Proteomes" id="UP000774570"/>
    </source>
</evidence>
<evidence type="ECO:0000256" key="4">
    <source>
        <dbReference type="SAM" id="MobiDB-lite"/>
    </source>
</evidence>
<evidence type="ECO:0000256" key="3">
    <source>
        <dbReference type="ARBA" id="ARBA00023163"/>
    </source>
</evidence>
<feature type="domain" description="HTH araC/xylS-type" evidence="5">
    <location>
        <begin position="1"/>
        <end position="96"/>
    </location>
</feature>
<dbReference type="Proteomes" id="UP000774570">
    <property type="component" value="Unassembled WGS sequence"/>
</dbReference>
<dbReference type="Pfam" id="PF12833">
    <property type="entry name" value="HTH_18"/>
    <property type="match status" value="1"/>
</dbReference>
<keyword evidence="7" id="KW-1185">Reference proteome</keyword>
<dbReference type="RefSeq" id="WP_220169949.1">
    <property type="nucleotide sequence ID" value="NZ_JAIBOA010000026.1"/>
</dbReference>
<evidence type="ECO:0000256" key="1">
    <source>
        <dbReference type="ARBA" id="ARBA00023015"/>
    </source>
</evidence>
<dbReference type="PROSITE" id="PS00041">
    <property type="entry name" value="HTH_ARAC_FAMILY_1"/>
    <property type="match status" value="1"/>
</dbReference>
<keyword evidence="3" id="KW-0804">Transcription</keyword>
<dbReference type="InterPro" id="IPR018060">
    <property type="entry name" value="HTH_AraC"/>
</dbReference>
<dbReference type="PANTHER" id="PTHR46796">
    <property type="entry name" value="HTH-TYPE TRANSCRIPTIONAL ACTIVATOR RHAS-RELATED"/>
    <property type="match status" value="1"/>
</dbReference>
<reference evidence="6 7" key="1">
    <citation type="submission" date="2021-07" db="EMBL/GenBank/DDBJ databases">
        <title>Actinomadura sp. PM05-2 isolated from lichen.</title>
        <authorList>
            <person name="Somphong A."/>
            <person name="Phongsopitanun W."/>
            <person name="Tanasupawat S."/>
            <person name="Peongsungnone V."/>
        </authorList>
    </citation>
    <scope>NUCLEOTIDE SEQUENCE [LARGE SCALE GENOMIC DNA]</scope>
    <source>
        <strain evidence="6 7">PM05-2</strain>
    </source>
</reference>
<dbReference type="SUPFAM" id="SSF46689">
    <property type="entry name" value="Homeodomain-like"/>
    <property type="match status" value="1"/>
</dbReference>
<accession>A0ABS7G1X3</accession>
<feature type="region of interest" description="Disordered" evidence="4">
    <location>
        <begin position="89"/>
        <end position="130"/>
    </location>
</feature>
<comment type="caution">
    <text evidence="6">The sequence shown here is derived from an EMBL/GenBank/DDBJ whole genome shotgun (WGS) entry which is preliminary data.</text>
</comment>